<gene>
    <name evidence="4 6" type="primary">rplQ</name>
    <name evidence="6" type="ORF">BUCIPICE3303_325</name>
</gene>
<reference evidence="6 7" key="1">
    <citation type="submission" date="2019-02" db="EMBL/GenBank/DDBJ databases">
        <authorList>
            <person name="Manzano-Marin A."/>
            <person name="Manzano-Marin A."/>
        </authorList>
    </citation>
    <scope>NUCLEOTIDE SEQUENCE [LARGE SCALE GENOMIC DNA]</scope>
    <source>
        <strain evidence="6 7">BuCipiceae</strain>
    </source>
</reference>
<evidence type="ECO:0000256" key="1">
    <source>
        <dbReference type="ARBA" id="ARBA00008777"/>
    </source>
</evidence>
<dbReference type="Proteomes" id="UP000294455">
    <property type="component" value="Chromosome"/>
</dbReference>
<evidence type="ECO:0000313" key="6">
    <source>
        <dbReference type="EMBL" id="VFP88657.1"/>
    </source>
</evidence>
<evidence type="ECO:0000256" key="5">
    <source>
        <dbReference type="RuleBase" id="RU000660"/>
    </source>
</evidence>
<dbReference type="OrthoDB" id="9809073at2"/>
<dbReference type="InterPro" id="IPR036373">
    <property type="entry name" value="Ribosomal_bL17_sf"/>
</dbReference>
<dbReference type="AlphaFoldDB" id="A0A803FU86"/>
<keyword evidence="3 4" id="KW-0687">Ribonucleoprotein</keyword>
<evidence type="ECO:0000256" key="2">
    <source>
        <dbReference type="ARBA" id="ARBA00022980"/>
    </source>
</evidence>
<dbReference type="Pfam" id="PF01196">
    <property type="entry name" value="Ribosomal_L17"/>
    <property type="match status" value="1"/>
</dbReference>
<dbReference type="HAMAP" id="MF_01368">
    <property type="entry name" value="Ribosomal_bL17"/>
    <property type="match status" value="1"/>
</dbReference>
<keyword evidence="2 4" id="KW-0689">Ribosomal protein</keyword>
<accession>A0A803FU86</accession>
<dbReference type="SUPFAM" id="SSF64263">
    <property type="entry name" value="Prokaryotic ribosomal protein L17"/>
    <property type="match status" value="1"/>
</dbReference>
<dbReference type="GO" id="GO:0003735">
    <property type="term" value="F:structural constituent of ribosome"/>
    <property type="evidence" value="ECO:0007669"/>
    <property type="project" value="InterPro"/>
</dbReference>
<dbReference type="PANTHER" id="PTHR14413:SF16">
    <property type="entry name" value="LARGE RIBOSOMAL SUBUNIT PROTEIN BL17M"/>
    <property type="match status" value="1"/>
</dbReference>
<comment type="subunit">
    <text evidence="4">Part of the 50S ribosomal subunit. Contacts protein L32.</text>
</comment>
<evidence type="ECO:0000256" key="3">
    <source>
        <dbReference type="ARBA" id="ARBA00023274"/>
    </source>
</evidence>
<comment type="similarity">
    <text evidence="1 4 5">Belongs to the bacterial ribosomal protein bL17 family.</text>
</comment>
<dbReference type="GO" id="GO:0022625">
    <property type="term" value="C:cytosolic large ribosomal subunit"/>
    <property type="evidence" value="ECO:0007669"/>
    <property type="project" value="TreeGrafter"/>
</dbReference>
<dbReference type="FunFam" id="3.90.1030.10:FF:000001">
    <property type="entry name" value="50S ribosomal protein L17"/>
    <property type="match status" value="1"/>
</dbReference>
<dbReference type="PROSITE" id="PS01167">
    <property type="entry name" value="RIBOSOMAL_L17"/>
    <property type="match status" value="1"/>
</dbReference>
<dbReference type="InterPro" id="IPR047859">
    <property type="entry name" value="Ribosomal_bL17_CS"/>
</dbReference>
<evidence type="ECO:0000256" key="4">
    <source>
        <dbReference type="HAMAP-Rule" id="MF_01368"/>
    </source>
</evidence>
<dbReference type="InterPro" id="IPR000456">
    <property type="entry name" value="Ribosomal_bL17"/>
</dbReference>
<dbReference type="NCBIfam" id="TIGR00059">
    <property type="entry name" value="L17"/>
    <property type="match status" value="1"/>
</dbReference>
<dbReference type="RefSeq" id="WP_154049366.1">
    <property type="nucleotide sequence ID" value="NZ_LR217739.1"/>
</dbReference>
<organism evidence="6 7">
    <name type="scientific">Buchnera aphidicola</name>
    <name type="common">Cinara piceae</name>
    <dbReference type="NCBI Taxonomy" id="1660043"/>
    <lineage>
        <taxon>Bacteria</taxon>
        <taxon>Pseudomonadati</taxon>
        <taxon>Pseudomonadota</taxon>
        <taxon>Gammaproteobacteria</taxon>
        <taxon>Enterobacterales</taxon>
        <taxon>Erwiniaceae</taxon>
        <taxon>Buchnera</taxon>
    </lineage>
</organism>
<sequence length="120" mass="14211">MRHRKTGRLLNRTRSHLQSMLKNMTCSLIKYEYIKTTLSKAKELRRFVEPIITLSKYDTIVNRRLVFSRICNIFTVKKLFHELGPYFYSRPGGYLRILKCGFRKGDNATIAYVELVGRNF</sequence>
<protein>
    <recommendedName>
        <fullName evidence="4">Large ribosomal subunit protein bL17</fullName>
    </recommendedName>
</protein>
<dbReference type="PANTHER" id="PTHR14413">
    <property type="entry name" value="RIBOSOMAL PROTEIN L17"/>
    <property type="match status" value="1"/>
</dbReference>
<evidence type="ECO:0000313" key="7">
    <source>
        <dbReference type="Proteomes" id="UP000294455"/>
    </source>
</evidence>
<dbReference type="Gene3D" id="3.90.1030.10">
    <property type="entry name" value="Ribosomal protein L17"/>
    <property type="match status" value="1"/>
</dbReference>
<proteinExistence type="inferred from homology"/>
<dbReference type="EMBL" id="LR217739">
    <property type="protein sequence ID" value="VFP88657.1"/>
    <property type="molecule type" value="Genomic_DNA"/>
</dbReference>
<dbReference type="GO" id="GO:0006412">
    <property type="term" value="P:translation"/>
    <property type="evidence" value="ECO:0007669"/>
    <property type="project" value="UniProtKB-UniRule"/>
</dbReference>
<name>A0A803FU86_9GAMM</name>